<feature type="domain" description="AB hydrolase-1" evidence="1">
    <location>
        <begin position="25"/>
        <end position="130"/>
    </location>
</feature>
<keyword evidence="3" id="KW-1185">Reference proteome</keyword>
<protein>
    <submittedName>
        <fullName evidence="2">Alpha/beta hydrolase</fullName>
    </submittedName>
</protein>
<sequence length="264" mass="28360">MTPAFRFADVRGVRLAWNQTGRGSPVIWAHGLSASSYNQEFSGQFDWRAVSSTHRLIRYDARGHGRSSGGRNAGEYTWPELGRDLLGLLDVVAPDEPVAAIGSSMGAATLIYAALSRPERFTRLVLATPPTIWETRRALVAVRLASAGLVEREGLAAFARLAEDAPASPALADARRFVSPIAVRSAIYPAVLRGSAESDLPGLETLAALDLPTLVLSWTGDDSHPVSSGTLLADALPDARLEVADSPGRLHSWPRRVAEFLEDL</sequence>
<dbReference type="GO" id="GO:0016787">
    <property type="term" value="F:hydrolase activity"/>
    <property type="evidence" value="ECO:0007669"/>
    <property type="project" value="UniProtKB-KW"/>
</dbReference>
<dbReference type="PRINTS" id="PR00111">
    <property type="entry name" value="ABHYDROLASE"/>
</dbReference>
<dbReference type="PANTHER" id="PTHR43433">
    <property type="entry name" value="HYDROLASE, ALPHA/BETA FOLD FAMILY PROTEIN"/>
    <property type="match status" value="1"/>
</dbReference>
<dbReference type="InterPro" id="IPR000073">
    <property type="entry name" value="AB_hydrolase_1"/>
</dbReference>
<keyword evidence="2" id="KW-0378">Hydrolase</keyword>
<dbReference type="Gene3D" id="3.40.50.1820">
    <property type="entry name" value="alpha/beta hydrolase"/>
    <property type="match status" value="1"/>
</dbReference>
<dbReference type="Pfam" id="PF00561">
    <property type="entry name" value="Abhydrolase_1"/>
    <property type="match status" value="1"/>
</dbReference>
<dbReference type="InterPro" id="IPR050471">
    <property type="entry name" value="AB_hydrolase"/>
</dbReference>
<evidence type="ECO:0000259" key="1">
    <source>
        <dbReference type="Pfam" id="PF00561"/>
    </source>
</evidence>
<dbReference type="PANTHER" id="PTHR43433:SF5">
    <property type="entry name" value="AB HYDROLASE-1 DOMAIN-CONTAINING PROTEIN"/>
    <property type="match status" value="1"/>
</dbReference>
<evidence type="ECO:0000313" key="2">
    <source>
        <dbReference type="EMBL" id="MEE4024948.1"/>
    </source>
</evidence>
<dbReference type="EMBL" id="JAZDUE010000015">
    <property type="protein sequence ID" value="MEE4024948.1"/>
    <property type="molecule type" value="Genomic_DNA"/>
</dbReference>
<evidence type="ECO:0000313" key="3">
    <source>
        <dbReference type="Proteomes" id="UP001335729"/>
    </source>
</evidence>
<name>A0ABU7MX95_9ACTN</name>
<dbReference type="InterPro" id="IPR029058">
    <property type="entry name" value="AB_hydrolase_fold"/>
</dbReference>
<organism evidence="2 3">
    <name type="scientific">Gordonia prachuapensis</name>
    <dbReference type="NCBI Taxonomy" id="3115651"/>
    <lineage>
        <taxon>Bacteria</taxon>
        <taxon>Bacillati</taxon>
        <taxon>Actinomycetota</taxon>
        <taxon>Actinomycetes</taxon>
        <taxon>Mycobacteriales</taxon>
        <taxon>Gordoniaceae</taxon>
        <taxon>Gordonia</taxon>
    </lineage>
</organism>
<reference evidence="2 3" key="1">
    <citation type="submission" date="2024-01" db="EMBL/GenBank/DDBJ databases">
        <title>Draft genome sequence of Gordonia sp. PKS22-38.</title>
        <authorList>
            <person name="Suphannarot A."/>
            <person name="Mingma R."/>
        </authorList>
    </citation>
    <scope>NUCLEOTIDE SEQUENCE [LARGE SCALE GENOMIC DNA]</scope>
    <source>
        <strain evidence="2 3">PKS22-38</strain>
    </source>
</reference>
<proteinExistence type="predicted"/>
<dbReference type="SUPFAM" id="SSF53474">
    <property type="entry name" value="alpha/beta-Hydrolases"/>
    <property type="match status" value="1"/>
</dbReference>
<accession>A0ABU7MX95</accession>
<dbReference type="RefSeq" id="WP_330506276.1">
    <property type="nucleotide sequence ID" value="NZ_JAZDUE010000015.1"/>
</dbReference>
<gene>
    <name evidence="2" type="ORF">V1Y59_17820</name>
</gene>
<dbReference type="Proteomes" id="UP001335729">
    <property type="component" value="Unassembled WGS sequence"/>
</dbReference>
<comment type="caution">
    <text evidence="2">The sequence shown here is derived from an EMBL/GenBank/DDBJ whole genome shotgun (WGS) entry which is preliminary data.</text>
</comment>